<dbReference type="Proteomes" id="UP000324800">
    <property type="component" value="Unassembled WGS sequence"/>
</dbReference>
<dbReference type="Pfam" id="PF02450">
    <property type="entry name" value="LCAT"/>
    <property type="match status" value="2"/>
</dbReference>
<keyword evidence="2" id="KW-0812">Transmembrane</keyword>
<sequence length="674" mass="78300">MQADIPRPQRSVLLVPGLGGVLWILPLNYFKQCVLGSILRIRNRNTYETHQLWPRLSKLDTMANKFMKGKFNPNTLETESSEKDWDIYAPDDNFGLFACDLLMPKSYMPIQMHCYFHVISQMLQKNGYVPGVTLWGCPYDWRQHLPNPQMMHKLQNRIEDAYYSSTNEELIQPSLQPSINVTDDDEDQQSDLQTKVRSEKIQAAQHWLWKEGKKRRKRKGRKIDCITHSLGGLYLRTFIALNPVFARKHIRRWIAITTPWQGASRHIYALMRGYAFGMPSFMVQDKSMWEMAQRGIGNFPFLIPQTLPFSPKLGIRILLNGNQGLNNIGDNNTRSNYEKDEQKMNMNNTTKEDQKQSEDPWKQMIKKYEGNPNPSSNSNPSSNLSPPPDTNTNQQQNERWSEWKWFGYHIDQEGRCFDYDCIDVVHGNTLHFPFVYPSIRVPKSLFIRKLNSSSFLFSSFVSRIYDPDGPEPTSSWFIRQMPYRTPIPQQIDLRSIQPLPRLQNGLDLSRWGMPSPLMLSTGPQQLALEQQQSQTNNPDHHQQIQQISTVTSNLVAADISRLSPFRLPQGDSALFNNYQQGQQGITQQQHTQPFWQQNQVQSNINPSDYTNPNANQYPQIIHTHSQAPQQQYLQSTPMQQPPLPNPLHSTRDVKSASYASRPERREPFNFNQWY</sequence>
<dbReference type="OrthoDB" id="190846at2759"/>
<feature type="region of interest" description="Disordered" evidence="1">
    <location>
        <begin position="625"/>
        <end position="674"/>
    </location>
</feature>
<keyword evidence="2" id="KW-0472">Membrane</keyword>
<feature type="compositionally biased region" description="Polar residues" evidence="1">
    <location>
        <begin position="625"/>
        <end position="638"/>
    </location>
</feature>
<reference evidence="3 4" key="1">
    <citation type="submission" date="2019-03" db="EMBL/GenBank/DDBJ databases">
        <title>Single cell metagenomics reveals metabolic interactions within the superorganism composed of flagellate Streblomastix strix and complex community of Bacteroidetes bacteria on its surface.</title>
        <authorList>
            <person name="Treitli S.C."/>
            <person name="Kolisko M."/>
            <person name="Husnik F."/>
            <person name="Keeling P."/>
            <person name="Hampl V."/>
        </authorList>
    </citation>
    <scope>NUCLEOTIDE SEQUENCE [LARGE SCALE GENOMIC DNA]</scope>
    <source>
        <strain evidence="3">ST1C</strain>
    </source>
</reference>
<accession>A0A5J4W700</accession>
<organism evidence="3 4">
    <name type="scientific">Streblomastix strix</name>
    <dbReference type="NCBI Taxonomy" id="222440"/>
    <lineage>
        <taxon>Eukaryota</taxon>
        <taxon>Metamonada</taxon>
        <taxon>Preaxostyla</taxon>
        <taxon>Oxymonadida</taxon>
        <taxon>Streblomastigidae</taxon>
        <taxon>Streblomastix</taxon>
    </lineage>
</organism>
<dbReference type="AlphaFoldDB" id="A0A5J4W700"/>
<dbReference type="GO" id="GO:0006629">
    <property type="term" value="P:lipid metabolic process"/>
    <property type="evidence" value="ECO:0007669"/>
    <property type="project" value="InterPro"/>
</dbReference>
<proteinExistence type="predicted"/>
<feature type="transmembrane region" description="Helical" evidence="2">
    <location>
        <begin position="12"/>
        <end position="30"/>
    </location>
</feature>
<evidence type="ECO:0000256" key="1">
    <source>
        <dbReference type="SAM" id="MobiDB-lite"/>
    </source>
</evidence>
<name>A0A5J4W700_9EUKA</name>
<dbReference type="SUPFAM" id="SSF53474">
    <property type="entry name" value="alpha/beta-Hydrolases"/>
    <property type="match status" value="1"/>
</dbReference>
<comment type="caution">
    <text evidence="3">The sequence shown here is derived from an EMBL/GenBank/DDBJ whole genome shotgun (WGS) entry which is preliminary data.</text>
</comment>
<gene>
    <name evidence="3" type="ORF">EZS28_014051</name>
</gene>
<dbReference type="InterPro" id="IPR003386">
    <property type="entry name" value="LACT/PDAT_acylTrfase"/>
</dbReference>
<dbReference type="EMBL" id="SNRW01003224">
    <property type="protein sequence ID" value="KAA6390426.1"/>
    <property type="molecule type" value="Genomic_DNA"/>
</dbReference>
<evidence type="ECO:0000256" key="2">
    <source>
        <dbReference type="SAM" id="Phobius"/>
    </source>
</evidence>
<dbReference type="PANTHER" id="PTHR11440">
    <property type="entry name" value="LECITHIN-CHOLESTEROL ACYLTRANSFERASE-RELATED"/>
    <property type="match status" value="1"/>
</dbReference>
<feature type="region of interest" description="Disordered" evidence="1">
    <location>
        <begin position="328"/>
        <end position="397"/>
    </location>
</feature>
<keyword evidence="2" id="KW-1133">Transmembrane helix</keyword>
<feature type="compositionally biased region" description="Basic and acidic residues" evidence="1">
    <location>
        <begin position="350"/>
        <end position="369"/>
    </location>
</feature>
<feature type="compositionally biased region" description="Low complexity" evidence="1">
    <location>
        <begin position="371"/>
        <end position="384"/>
    </location>
</feature>
<evidence type="ECO:0000313" key="3">
    <source>
        <dbReference type="EMBL" id="KAA6390426.1"/>
    </source>
</evidence>
<dbReference type="GO" id="GO:0008374">
    <property type="term" value="F:O-acyltransferase activity"/>
    <property type="evidence" value="ECO:0007669"/>
    <property type="project" value="InterPro"/>
</dbReference>
<dbReference type="Gene3D" id="3.40.50.1820">
    <property type="entry name" value="alpha/beta hydrolase"/>
    <property type="match status" value="2"/>
</dbReference>
<evidence type="ECO:0000313" key="4">
    <source>
        <dbReference type="Proteomes" id="UP000324800"/>
    </source>
</evidence>
<protein>
    <submittedName>
        <fullName evidence="3">Uncharacterized protein</fullName>
    </submittedName>
</protein>
<dbReference type="InterPro" id="IPR029058">
    <property type="entry name" value="AB_hydrolase_fold"/>
</dbReference>